<name>A0ABW2A4A2_9GAMM</name>
<reference evidence="3" key="1">
    <citation type="journal article" date="2019" name="Int. J. Syst. Evol. Microbiol.">
        <title>The Global Catalogue of Microorganisms (GCM) 10K type strain sequencing project: providing services to taxonomists for standard genome sequencing and annotation.</title>
        <authorList>
            <consortium name="The Broad Institute Genomics Platform"/>
            <consortium name="The Broad Institute Genome Sequencing Center for Infectious Disease"/>
            <person name="Wu L."/>
            <person name="Ma J."/>
        </authorList>
    </citation>
    <scope>NUCLEOTIDE SEQUENCE [LARGE SCALE GENOMIC DNA]</scope>
    <source>
        <strain evidence="3">NBRC 111756</strain>
    </source>
</reference>
<organism evidence="2 3">
    <name type="scientific">Marinobacterium aestuariivivens</name>
    <dbReference type="NCBI Taxonomy" id="1698799"/>
    <lineage>
        <taxon>Bacteria</taxon>
        <taxon>Pseudomonadati</taxon>
        <taxon>Pseudomonadota</taxon>
        <taxon>Gammaproteobacteria</taxon>
        <taxon>Oceanospirillales</taxon>
        <taxon>Oceanospirillaceae</taxon>
        <taxon>Marinobacterium</taxon>
    </lineage>
</organism>
<dbReference type="Proteomes" id="UP001596422">
    <property type="component" value="Unassembled WGS sequence"/>
</dbReference>
<keyword evidence="3" id="KW-1185">Reference proteome</keyword>
<accession>A0ABW2A4A2</accession>
<evidence type="ECO:0000313" key="2">
    <source>
        <dbReference type="EMBL" id="MFC6672263.1"/>
    </source>
</evidence>
<dbReference type="EMBL" id="JBHSWE010000001">
    <property type="protein sequence ID" value="MFC6672263.1"/>
    <property type="molecule type" value="Genomic_DNA"/>
</dbReference>
<protein>
    <recommendedName>
        <fullName evidence="4">Type 4 fimbrial biogenesis protein PilX N-terminal domain-containing protein</fullName>
    </recommendedName>
</protein>
<evidence type="ECO:0000256" key="1">
    <source>
        <dbReference type="SAM" id="MobiDB-lite"/>
    </source>
</evidence>
<evidence type="ECO:0008006" key="4">
    <source>
        <dbReference type="Google" id="ProtNLM"/>
    </source>
</evidence>
<comment type="caution">
    <text evidence="2">The sequence shown here is derived from an EMBL/GenBank/DDBJ whole genome shotgun (WGS) entry which is preliminary data.</text>
</comment>
<dbReference type="RefSeq" id="WP_379913505.1">
    <property type="nucleotide sequence ID" value="NZ_JBHSWE010000001.1"/>
</dbReference>
<sequence>MQLNSTRLSHKRPARLMFVLLIGTAVTTLLIIWAALQVQAATRAFIRGENLWTHSFQNAVFYADRYAEAGDPVDLRLALGALSGPSATARHAWPWSVRPRSGRGPTRTACKRQQPQGCGTDHPGLSFPLRRPLCGRRDRQLAQR</sequence>
<gene>
    <name evidence="2" type="ORF">ACFQDL_20965</name>
</gene>
<evidence type="ECO:0000313" key="3">
    <source>
        <dbReference type="Proteomes" id="UP001596422"/>
    </source>
</evidence>
<proteinExistence type="predicted"/>
<feature type="region of interest" description="Disordered" evidence="1">
    <location>
        <begin position="96"/>
        <end position="124"/>
    </location>
</feature>